<dbReference type="RefSeq" id="WP_326837813.1">
    <property type="nucleotide sequence ID" value="NZ_CP142149.1"/>
</dbReference>
<dbReference type="Pfam" id="PF03704">
    <property type="entry name" value="BTAD"/>
    <property type="match status" value="1"/>
</dbReference>
<evidence type="ECO:0000256" key="1">
    <source>
        <dbReference type="ARBA" id="ARBA00005820"/>
    </source>
</evidence>
<dbReference type="Gene3D" id="3.40.50.300">
    <property type="entry name" value="P-loop containing nucleotide triphosphate hydrolases"/>
    <property type="match status" value="1"/>
</dbReference>
<dbReference type="InterPro" id="IPR036388">
    <property type="entry name" value="WH-like_DNA-bd_sf"/>
</dbReference>
<dbReference type="PRINTS" id="PR00364">
    <property type="entry name" value="DISEASERSIST"/>
</dbReference>
<dbReference type="SMART" id="SM00862">
    <property type="entry name" value="Trans_reg_C"/>
    <property type="match status" value="1"/>
</dbReference>
<organism evidence="7 8">
    <name type="scientific">Amycolatopsis rhabdoformis</name>
    <dbReference type="NCBI Taxonomy" id="1448059"/>
    <lineage>
        <taxon>Bacteria</taxon>
        <taxon>Bacillati</taxon>
        <taxon>Actinomycetota</taxon>
        <taxon>Actinomycetes</taxon>
        <taxon>Pseudonocardiales</taxon>
        <taxon>Pseudonocardiaceae</taxon>
        <taxon>Amycolatopsis</taxon>
    </lineage>
</organism>
<evidence type="ECO:0000256" key="3">
    <source>
        <dbReference type="ARBA" id="ARBA00023125"/>
    </source>
</evidence>
<feature type="domain" description="OmpR/PhoB-type" evidence="6">
    <location>
        <begin position="1"/>
        <end position="105"/>
    </location>
</feature>
<dbReference type="InterPro" id="IPR001867">
    <property type="entry name" value="OmpR/PhoB-type_DNA-bd"/>
</dbReference>
<dbReference type="InterPro" id="IPR011990">
    <property type="entry name" value="TPR-like_helical_dom_sf"/>
</dbReference>
<dbReference type="InterPro" id="IPR016032">
    <property type="entry name" value="Sig_transdc_resp-reg_C-effctor"/>
</dbReference>
<dbReference type="SMART" id="SM01043">
    <property type="entry name" value="BTAD"/>
    <property type="match status" value="1"/>
</dbReference>
<evidence type="ECO:0000313" key="7">
    <source>
        <dbReference type="EMBL" id="WSE35006.1"/>
    </source>
</evidence>
<evidence type="ECO:0000313" key="8">
    <source>
        <dbReference type="Proteomes" id="UP001330812"/>
    </source>
</evidence>
<dbReference type="PROSITE" id="PS51755">
    <property type="entry name" value="OMPR_PHOB"/>
    <property type="match status" value="1"/>
</dbReference>
<keyword evidence="8" id="KW-1185">Reference proteome</keyword>
<evidence type="ECO:0000259" key="6">
    <source>
        <dbReference type="PROSITE" id="PS51755"/>
    </source>
</evidence>
<dbReference type="SUPFAM" id="SSF52540">
    <property type="entry name" value="P-loop containing nucleoside triphosphate hydrolases"/>
    <property type="match status" value="1"/>
</dbReference>
<proteinExistence type="inferred from homology"/>
<protein>
    <submittedName>
        <fullName evidence="7">BTAD domain-containing putative transcriptional regulator</fullName>
    </submittedName>
</protein>
<reference evidence="7 8" key="1">
    <citation type="journal article" date="2015" name="Int. J. Syst. Evol. Microbiol.">
        <title>Amycolatopsis rhabdoformis sp. nov., an actinomycete isolated from a tropical forest soil.</title>
        <authorList>
            <person name="Souza W.R."/>
            <person name="Silva R.E."/>
            <person name="Goodfellow M."/>
            <person name="Busarakam K."/>
            <person name="Figueiro F.S."/>
            <person name="Ferreira D."/>
            <person name="Rodrigues-Filho E."/>
            <person name="Moraes L.A.B."/>
            <person name="Zucchi T.D."/>
        </authorList>
    </citation>
    <scope>NUCLEOTIDE SEQUENCE [LARGE SCALE GENOMIC DNA]</scope>
    <source>
        <strain evidence="7 8">NCIMB 14900</strain>
    </source>
</reference>
<dbReference type="SUPFAM" id="SSF46894">
    <property type="entry name" value="C-terminal effector domain of the bipartite response regulators"/>
    <property type="match status" value="1"/>
</dbReference>
<dbReference type="SUPFAM" id="SSF48452">
    <property type="entry name" value="TPR-like"/>
    <property type="match status" value="2"/>
</dbReference>
<evidence type="ECO:0000256" key="5">
    <source>
        <dbReference type="PROSITE-ProRule" id="PRU01091"/>
    </source>
</evidence>
<dbReference type="Gene3D" id="1.25.40.10">
    <property type="entry name" value="Tetratricopeptide repeat domain"/>
    <property type="match status" value="2"/>
</dbReference>
<dbReference type="PANTHER" id="PTHR35807:SF1">
    <property type="entry name" value="TRANSCRIPTIONAL REGULATOR REDD"/>
    <property type="match status" value="1"/>
</dbReference>
<keyword evidence="3 5" id="KW-0238">DNA-binding</keyword>
<dbReference type="PANTHER" id="PTHR35807">
    <property type="entry name" value="TRANSCRIPTIONAL REGULATOR REDD-RELATED"/>
    <property type="match status" value="1"/>
</dbReference>
<name>A0ABZ1IMD4_9PSEU</name>
<dbReference type="InterPro" id="IPR027417">
    <property type="entry name" value="P-loop_NTPase"/>
</dbReference>
<sequence length="946" mass="101182">MAEPGSPRVRFELLGAVRAWRGDRELALGPPAQRLLLTVLLAREGSAAGLDELAHLLWDDEPPASAANVIQRYVGALRRVIEPDLASRAQGRWLLRRAGGYVLQVDAESSDLAEFRAGVARARRAEDPGEALAAYVEALRLCRGAAGAGKAASTSVTALLSSVDREVSTALLAAADLASATGQSPQPLLAHLERVAALDPFDEGVHARLMRALSTVGRRALALEVHRDLRNRLVAELGVEPGPELAKAHREVLAEPALAPAPAPRPAPAAVSPVRPAQLPPGLAAFTGREAEVAALSELLTVDGPVMPLVVIDGLAGTGKTSLAVHVAHRLSSRFPDGQLYVNMQGFDPAGAVVDPLDAVRGFIEVLALGSVPVPNGLDAGSGLYRSLLVGRRMLVVVDNVRDAEQVRPLLPGAPGCAVIVTSRNRLGSLVVSDGAEVLTLDTLTAADARRTLARRLGEDRVAAEPGAVDEITRLCGRLPLALAIVAARVRTRPQLTLAALAETLRETRGTLDAFGTDGVGDVRTVFSWSYRILSPAAARLFRLLALHRGADISVDAAASVAGIPVADARALLEELIHIRYVTESRPDRYSAHDLIRSYSLELVQRDESAGERAAALRRLVDHFRCVAHEAGPLLRPLRPGADRVPVPAAGVTVTKLGGYDDAVAWFEAELSTLTLLARQLVADPVYRTESGPFVLSLLTPYQRSGRAEDWAAVTQLALPTAEGDDALTAQLHRSLAGAYFVLRRGEDSLDELDHAMKLLTDDAERAFVHTNYGYVLASLDRYEEAAEHQRRGAELHRTVGNEEGEIAALCGLAFSVGCLGRREEALALAQRAAAFYEAAGDRNGVINCWLAIASTHEMSGDLAAAEQIWLDAIRRHLDMRSWNWAIELLAYLADRHSSLGDEEGSQKYWQQALALIDEHGLPDLFGARERVRPCAAPSAASSGRT</sequence>
<accession>A0ABZ1IMD4</accession>
<gene>
    <name evidence="7" type="ORF">VSH64_23530</name>
</gene>
<dbReference type="Gene3D" id="1.10.10.10">
    <property type="entry name" value="Winged helix-like DNA-binding domain superfamily/Winged helix DNA-binding domain"/>
    <property type="match status" value="1"/>
</dbReference>
<keyword evidence="4" id="KW-0804">Transcription</keyword>
<dbReference type="InterPro" id="IPR051677">
    <property type="entry name" value="AfsR-DnrI-RedD_regulator"/>
</dbReference>
<dbReference type="Proteomes" id="UP001330812">
    <property type="component" value="Chromosome"/>
</dbReference>
<dbReference type="EMBL" id="CP142149">
    <property type="protein sequence ID" value="WSE35006.1"/>
    <property type="molecule type" value="Genomic_DNA"/>
</dbReference>
<evidence type="ECO:0000256" key="2">
    <source>
        <dbReference type="ARBA" id="ARBA00023015"/>
    </source>
</evidence>
<comment type="similarity">
    <text evidence="1">Belongs to the AfsR/DnrI/RedD regulatory family.</text>
</comment>
<feature type="DNA-binding region" description="OmpR/PhoB-type" evidence="5">
    <location>
        <begin position="1"/>
        <end position="105"/>
    </location>
</feature>
<keyword evidence="2" id="KW-0805">Transcription regulation</keyword>
<evidence type="ECO:0000256" key="4">
    <source>
        <dbReference type="ARBA" id="ARBA00023163"/>
    </source>
</evidence>
<dbReference type="InterPro" id="IPR005158">
    <property type="entry name" value="BTAD"/>
</dbReference>